<evidence type="ECO:0000256" key="3">
    <source>
        <dbReference type="ARBA" id="ARBA00008621"/>
    </source>
</evidence>
<dbReference type="RefSeq" id="WP_111929039.1">
    <property type="nucleotide sequence ID" value="NZ_CADFFP010000003.1"/>
</dbReference>
<organism evidence="11 12">
    <name type="scientific">Paraburkholderia bryophila</name>
    <dbReference type="NCBI Taxonomy" id="420952"/>
    <lineage>
        <taxon>Bacteria</taxon>
        <taxon>Pseudomonadati</taxon>
        <taxon>Pseudomonadota</taxon>
        <taxon>Betaproteobacteria</taxon>
        <taxon>Burkholderiales</taxon>
        <taxon>Burkholderiaceae</taxon>
        <taxon>Paraburkholderia</taxon>
    </lineage>
</organism>
<dbReference type="NCBIfam" id="NF006875">
    <property type="entry name" value="PRK09372.1"/>
    <property type="match status" value="1"/>
</dbReference>
<comment type="function">
    <text evidence="7 10">Catalyzes the aldol cleavage of 4-hydroxy-4-methyl-2-oxoglutarate (HMG) into 2 molecules of pyruvate. Also contains a secondary oxaloacetate (OAA) decarboxylase activity due to the common pyruvate enolate transition state formed following C-C bond cleavage in the retro-aldol and decarboxylation reactions.</text>
</comment>
<dbReference type="EMBL" id="QLTK01000001">
    <property type="protein sequence ID" value="RAS39051.1"/>
    <property type="molecule type" value="Genomic_DNA"/>
</dbReference>
<dbReference type="Pfam" id="PF03737">
    <property type="entry name" value="RraA-like"/>
    <property type="match status" value="1"/>
</dbReference>
<dbReference type="GO" id="GO:0051252">
    <property type="term" value="P:regulation of RNA metabolic process"/>
    <property type="evidence" value="ECO:0007669"/>
    <property type="project" value="InterPro"/>
</dbReference>
<dbReference type="AlphaFoldDB" id="A0A329CZK5"/>
<sequence>MTFATADLCDAHEDQLTRGALRVLEPVFHLFSRSESFSGEAVTLKVFEDNALVRATLEEPGAGRVLVVDGGGSLRGALVGGNLAQIAQRNGWAGIVVNGCVRDALELNEADVGVIALTTHPRRCQKLGGGQRDVPVQLPGALVHPGEWIYADIDGVLVSDVELQ</sequence>
<accession>A0A329CZK5</accession>
<name>A0A329CZK5_9BURK</name>
<dbReference type="Gene3D" id="3.50.30.40">
    <property type="entry name" value="Ribonuclease E inhibitor RraA/RraA-like"/>
    <property type="match status" value="1"/>
</dbReference>
<dbReference type="GO" id="GO:0008428">
    <property type="term" value="F:ribonuclease inhibitor activity"/>
    <property type="evidence" value="ECO:0007669"/>
    <property type="project" value="InterPro"/>
</dbReference>
<keyword evidence="5 9" id="KW-0479">Metal-binding</keyword>
<feature type="binding site" evidence="9">
    <location>
        <position position="103"/>
    </location>
    <ligand>
        <name>Mg(2+)</name>
        <dbReference type="ChEBI" id="CHEBI:18420"/>
    </ligand>
</feature>
<dbReference type="InterPro" id="IPR036704">
    <property type="entry name" value="RraA/RraA-like_sf"/>
</dbReference>
<comment type="catalytic activity">
    <reaction evidence="8 10">
        <text>oxaloacetate + H(+) = pyruvate + CO2</text>
        <dbReference type="Rhea" id="RHEA:15641"/>
        <dbReference type="ChEBI" id="CHEBI:15361"/>
        <dbReference type="ChEBI" id="CHEBI:15378"/>
        <dbReference type="ChEBI" id="CHEBI:16452"/>
        <dbReference type="ChEBI" id="CHEBI:16526"/>
        <dbReference type="EC" id="4.1.1.112"/>
    </reaction>
</comment>
<dbReference type="SUPFAM" id="SSF89562">
    <property type="entry name" value="RraA-like"/>
    <property type="match status" value="1"/>
</dbReference>
<protein>
    <recommendedName>
        <fullName evidence="10">4-hydroxy-4-methyl-2-oxoglutarate aldolase</fullName>
        <shortName evidence="10">HMG aldolase</shortName>
        <ecNumber evidence="10">4.1.1.112</ecNumber>
        <ecNumber evidence="10">4.1.3.17</ecNumber>
    </recommendedName>
    <alternativeName>
        <fullName evidence="10">Oxaloacetate decarboxylase</fullName>
    </alternativeName>
</protein>
<feature type="binding site" evidence="9">
    <location>
        <begin position="80"/>
        <end position="83"/>
    </location>
    <ligand>
        <name>substrate</name>
    </ligand>
</feature>
<evidence type="ECO:0000256" key="1">
    <source>
        <dbReference type="ARBA" id="ARBA00001342"/>
    </source>
</evidence>
<dbReference type="NCBIfam" id="TIGR01935">
    <property type="entry name" value="NOT-MenG"/>
    <property type="match status" value="1"/>
</dbReference>
<reference evidence="11 12" key="1">
    <citation type="submission" date="2018-06" db="EMBL/GenBank/DDBJ databases">
        <title>Genomic Encyclopedia of Type Strains, Phase III (KMG-III): the genomes of soil and plant-associated and newly described type strains.</title>
        <authorList>
            <person name="Whitman W."/>
        </authorList>
    </citation>
    <scope>NUCLEOTIDE SEQUENCE [LARGE SCALE GENOMIC DNA]</scope>
    <source>
        <strain evidence="11 12">LMG 23644</strain>
    </source>
</reference>
<comment type="subunit">
    <text evidence="4 10">Homotrimer.</text>
</comment>
<dbReference type="PANTHER" id="PTHR33254">
    <property type="entry name" value="4-HYDROXY-4-METHYL-2-OXOGLUTARATE ALDOLASE 3-RELATED"/>
    <property type="match status" value="1"/>
</dbReference>
<evidence type="ECO:0000313" key="11">
    <source>
        <dbReference type="EMBL" id="RAS39051.1"/>
    </source>
</evidence>
<keyword evidence="6 10" id="KW-0456">Lyase</keyword>
<evidence type="ECO:0000313" key="12">
    <source>
        <dbReference type="Proteomes" id="UP000248918"/>
    </source>
</evidence>
<dbReference type="EC" id="4.1.1.112" evidence="10"/>
<comment type="caution">
    <text evidence="11">The sequence shown here is derived from an EMBL/GenBank/DDBJ whole genome shotgun (WGS) entry which is preliminary data.</text>
</comment>
<dbReference type="PANTHER" id="PTHR33254:SF4">
    <property type="entry name" value="4-HYDROXY-4-METHYL-2-OXOGLUTARATE ALDOLASE 3-RELATED"/>
    <property type="match status" value="1"/>
</dbReference>
<dbReference type="GO" id="GO:0046872">
    <property type="term" value="F:metal ion binding"/>
    <property type="evidence" value="ECO:0007669"/>
    <property type="project" value="UniProtKB-KW"/>
</dbReference>
<dbReference type="GO" id="GO:0008948">
    <property type="term" value="F:oxaloacetate decarboxylase activity"/>
    <property type="evidence" value="ECO:0007669"/>
    <property type="project" value="UniProtKB-EC"/>
</dbReference>
<comment type="catalytic activity">
    <reaction evidence="1 10">
        <text>4-hydroxy-4-methyl-2-oxoglutarate = 2 pyruvate</text>
        <dbReference type="Rhea" id="RHEA:22748"/>
        <dbReference type="ChEBI" id="CHEBI:15361"/>
        <dbReference type="ChEBI" id="CHEBI:58276"/>
        <dbReference type="EC" id="4.1.3.17"/>
    </reaction>
</comment>
<evidence type="ECO:0000256" key="7">
    <source>
        <dbReference type="ARBA" id="ARBA00025046"/>
    </source>
</evidence>
<dbReference type="EC" id="4.1.3.17" evidence="10"/>
<gene>
    <name evidence="11" type="ORF">BX591_101381</name>
</gene>
<dbReference type="GO" id="GO:0047443">
    <property type="term" value="F:4-hydroxy-4-methyl-2-oxoglutarate aldolase activity"/>
    <property type="evidence" value="ECO:0007669"/>
    <property type="project" value="UniProtKB-EC"/>
</dbReference>
<feature type="binding site" evidence="9">
    <location>
        <position position="102"/>
    </location>
    <ligand>
        <name>substrate</name>
    </ligand>
</feature>
<comment type="similarity">
    <text evidence="3 10">Belongs to the class II aldolase/RraA-like family.</text>
</comment>
<comment type="cofactor">
    <cofactor evidence="9">
        <name>Mg(2+)</name>
        <dbReference type="ChEBI" id="CHEBI:18420"/>
    </cofactor>
</comment>
<dbReference type="InterPro" id="IPR005493">
    <property type="entry name" value="RraA/RraA-like"/>
</dbReference>
<evidence type="ECO:0000256" key="2">
    <source>
        <dbReference type="ARBA" id="ARBA00001968"/>
    </source>
</evidence>
<keyword evidence="9" id="KW-0460">Magnesium</keyword>
<dbReference type="CDD" id="cd16841">
    <property type="entry name" value="RraA_family"/>
    <property type="match status" value="1"/>
</dbReference>
<comment type="cofactor">
    <cofactor evidence="2 10">
        <name>a divalent metal cation</name>
        <dbReference type="ChEBI" id="CHEBI:60240"/>
    </cofactor>
</comment>
<dbReference type="OrthoDB" id="943692at2"/>
<evidence type="ECO:0000256" key="6">
    <source>
        <dbReference type="ARBA" id="ARBA00023239"/>
    </source>
</evidence>
<evidence type="ECO:0000256" key="8">
    <source>
        <dbReference type="ARBA" id="ARBA00047973"/>
    </source>
</evidence>
<evidence type="ECO:0000256" key="4">
    <source>
        <dbReference type="ARBA" id="ARBA00011233"/>
    </source>
</evidence>
<dbReference type="Proteomes" id="UP000248918">
    <property type="component" value="Unassembled WGS sequence"/>
</dbReference>
<proteinExistence type="inferred from homology"/>
<dbReference type="InterPro" id="IPR010203">
    <property type="entry name" value="RraA"/>
</dbReference>
<evidence type="ECO:0000256" key="5">
    <source>
        <dbReference type="ARBA" id="ARBA00022723"/>
    </source>
</evidence>
<evidence type="ECO:0000256" key="10">
    <source>
        <dbReference type="RuleBase" id="RU004338"/>
    </source>
</evidence>
<evidence type="ECO:0000256" key="9">
    <source>
        <dbReference type="PIRSR" id="PIRSR605493-1"/>
    </source>
</evidence>